<evidence type="ECO:0000256" key="13">
    <source>
        <dbReference type="PROSITE-ProRule" id="PRU00277"/>
    </source>
</evidence>
<evidence type="ECO:0000313" key="16">
    <source>
        <dbReference type="EMBL" id="MBJ6373584.1"/>
    </source>
</evidence>
<protein>
    <recommendedName>
        <fullName evidence="4 12">Trigger factor</fullName>
        <shortName evidence="12">TF</shortName>
        <ecNumber evidence="3 12">5.2.1.8</ecNumber>
    </recommendedName>
    <alternativeName>
        <fullName evidence="11 12">PPIase</fullName>
    </alternativeName>
</protein>
<dbReference type="InterPro" id="IPR046357">
    <property type="entry name" value="PPIase_dom_sf"/>
</dbReference>
<keyword evidence="7 12" id="KW-0143">Chaperone</keyword>
<dbReference type="GO" id="GO:0006457">
    <property type="term" value="P:protein folding"/>
    <property type="evidence" value="ECO:0007669"/>
    <property type="project" value="UniProtKB-UniRule"/>
</dbReference>
<dbReference type="InterPro" id="IPR008881">
    <property type="entry name" value="Trigger_fac_ribosome-bd_bac"/>
</dbReference>
<dbReference type="NCBIfam" id="TIGR00115">
    <property type="entry name" value="tig"/>
    <property type="match status" value="1"/>
</dbReference>
<evidence type="ECO:0000256" key="12">
    <source>
        <dbReference type="HAMAP-Rule" id="MF_00303"/>
    </source>
</evidence>
<keyword evidence="17" id="KW-1185">Reference proteome</keyword>
<proteinExistence type="inferred from homology"/>
<dbReference type="InterPro" id="IPR036611">
    <property type="entry name" value="Trigger_fac_ribosome-bd_sf"/>
</dbReference>
<evidence type="ECO:0000256" key="3">
    <source>
        <dbReference type="ARBA" id="ARBA00013194"/>
    </source>
</evidence>
<accession>A0A8J7LTV1</accession>
<keyword evidence="9 12" id="KW-0131">Cell cycle</keyword>
<gene>
    <name evidence="12" type="primary">tig</name>
    <name evidence="16" type="ORF">JF290_18855</name>
</gene>
<comment type="similarity">
    <text evidence="2 12 14">Belongs to the FKBP-type PPIase family. Tig subfamily.</text>
</comment>
<dbReference type="PIRSF" id="PIRSF003095">
    <property type="entry name" value="Trigger_factor"/>
    <property type="match status" value="1"/>
</dbReference>
<dbReference type="GO" id="GO:0003755">
    <property type="term" value="F:peptidyl-prolyl cis-trans isomerase activity"/>
    <property type="evidence" value="ECO:0007669"/>
    <property type="project" value="UniProtKB-UniRule"/>
</dbReference>
<dbReference type="InterPro" id="IPR027304">
    <property type="entry name" value="Trigger_fact/SurA_dom_sf"/>
</dbReference>
<comment type="caution">
    <text evidence="16">The sequence shown here is derived from an EMBL/GenBank/DDBJ whole genome shotgun (WGS) entry which is preliminary data.</text>
</comment>
<dbReference type="GO" id="GO:0015031">
    <property type="term" value="P:protein transport"/>
    <property type="evidence" value="ECO:0007669"/>
    <property type="project" value="UniProtKB-UniRule"/>
</dbReference>
<feature type="domain" description="PPIase FKBP-type" evidence="15">
    <location>
        <begin position="165"/>
        <end position="225"/>
    </location>
</feature>
<dbReference type="InterPro" id="IPR005215">
    <property type="entry name" value="Trig_fac"/>
</dbReference>
<evidence type="ECO:0000256" key="9">
    <source>
        <dbReference type="ARBA" id="ARBA00023306"/>
    </source>
</evidence>
<reference evidence="16" key="1">
    <citation type="submission" date="2020-12" db="EMBL/GenBank/DDBJ databases">
        <title>Sedimentitalea sp. nov., isolated from sand in Incheon.</title>
        <authorList>
            <person name="Kim W."/>
        </authorList>
    </citation>
    <scope>NUCLEOTIDE SEQUENCE</scope>
    <source>
        <strain evidence="16">CAU 1593</strain>
    </source>
</reference>
<dbReference type="FunFam" id="3.10.50.40:FF:000001">
    <property type="entry name" value="Trigger factor"/>
    <property type="match status" value="1"/>
</dbReference>
<dbReference type="SUPFAM" id="SSF109998">
    <property type="entry name" value="Triger factor/SurA peptide-binding domain-like"/>
    <property type="match status" value="1"/>
</dbReference>
<dbReference type="Proteomes" id="UP000619079">
    <property type="component" value="Unassembled WGS sequence"/>
</dbReference>
<dbReference type="SUPFAM" id="SSF54534">
    <property type="entry name" value="FKBP-like"/>
    <property type="match status" value="1"/>
</dbReference>
<organism evidence="16 17">
    <name type="scientific">Sedimentitalea arenosa</name>
    <dbReference type="NCBI Taxonomy" id="2798803"/>
    <lineage>
        <taxon>Bacteria</taxon>
        <taxon>Pseudomonadati</taxon>
        <taxon>Pseudomonadota</taxon>
        <taxon>Alphaproteobacteria</taxon>
        <taxon>Rhodobacterales</taxon>
        <taxon>Paracoccaceae</taxon>
        <taxon>Sedimentitalea</taxon>
    </lineage>
</organism>
<keyword evidence="5 12" id="KW-0132">Cell division</keyword>
<dbReference type="Pfam" id="PF05698">
    <property type="entry name" value="Trigger_C"/>
    <property type="match status" value="1"/>
</dbReference>
<dbReference type="SUPFAM" id="SSF102735">
    <property type="entry name" value="Trigger factor ribosome-binding domain"/>
    <property type="match status" value="1"/>
</dbReference>
<dbReference type="AlphaFoldDB" id="A0A8J7LTV1"/>
<dbReference type="GO" id="GO:0005737">
    <property type="term" value="C:cytoplasm"/>
    <property type="evidence" value="ECO:0007669"/>
    <property type="project" value="UniProtKB-SubCell"/>
</dbReference>
<evidence type="ECO:0000313" key="17">
    <source>
        <dbReference type="Proteomes" id="UP000619079"/>
    </source>
</evidence>
<dbReference type="GO" id="GO:0051301">
    <property type="term" value="P:cell division"/>
    <property type="evidence" value="ECO:0007669"/>
    <property type="project" value="UniProtKB-KW"/>
</dbReference>
<evidence type="ECO:0000256" key="1">
    <source>
        <dbReference type="ARBA" id="ARBA00000971"/>
    </source>
</evidence>
<sequence>MQVTETLNEGLKRGYAIKVTATELEEKVNEKLAEAQPEIEMKGFRKGKVPMPLLKKQFGQRLMGEAMQETIDGAMSKHFEDSGDRPAMQPEVKMTNEDWKEGDDVEVALSYEALPEIPDVDLKSVTLEKLVVKASESDIEEALGNLAETAQEFEPRKKGSKAKDGDQVVMDFVGKVDGEAFEGGAAEDYPLVLGSDSFIPGFEEQLVGVKAGEEKAVTVNFPENYQASHLAGKEAVFDCTIKEVKQPVAAKIDDELAKKFGADDLAALKSQIGERLEAEYAGASRAIMKRALLDALDDMVSFDLPPSLIEAEAGQIAHQLWHDENPDVQGHDHPEIEPTEEHVKLAERRVRLGLLLAELGQKAEVEVSDAEMTQAIMNQARQYPGQERQFFEFVQQNPQMQQQLRAPLFEDKVVDYAFELATISDKEVSKEDLQKAVEAMENE</sequence>
<keyword evidence="12" id="KW-0963">Cytoplasm</keyword>
<comment type="catalytic activity">
    <reaction evidence="1 12 13">
        <text>[protein]-peptidylproline (omega=180) = [protein]-peptidylproline (omega=0)</text>
        <dbReference type="Rhea" id="RHEA:16237"/>
        <dbReference type="Rhea" id="RHEA-COMP:10747"/>
        <dbReference type="Rhea" id="RHEA-COMP:10748"/>
        <dbReference type="ChEBI" id="CHEBI:83833"/>
        <dbReference type="ChEBI" id="CHEBI:83834"/>
        <dbReference type="EC" id="5.2.1.8"/>
    </reaction>
</comment>
<comment type="subcellular location">
    <subcellularLocation>
        <location evidence="12">Cytoplasm</location>
    </subcellularLocation>
    <text evidence="12">About half TF is bound to the ribosome near the polypeptide exit tunnel while the other half is free in the cytoplasm.</text>
</comment>
<evidence type="ECO:0000256" key="5">
    <source>
        <dbReference type="ARBA" id="ARBA00022618"/>
    </source>
</evidence>
<evidence type="ECO:0000256" key="7">
    <source>
        <dbReference type="ARBA" id="ARBA00023186"/>
    </source>
</evidence>
<evidence type="ECO:0000256" key="14">
    <source>
        <dbReference type="RuleBase" id="RU003914"/>
    </source>
</evidence>
<keyword evidence="6 12" id="KW-0697">Rotamase</keyword>
<dbReference type="Gene3D" id="3.10.50.40">
    <property type="match status" value="1"/>
</dbReference>
<evidence type="ECO:0000256" key="4">
    <source>
        <dbReference type="ARBA" id="ARBA00016902"/>
    </source>
</evidence>
<dbReference type="InterPro" id="IPR001179">
    <property type="entry name" value="PPIase_FKBP_dom"/>
</dbReference>
<name>A0A8J7LTV1_9RHOB</name>
<comment type="domain">
    <text evidence="12">Consists of 3 domains; the N-terminus binds the ribosome, the middle domain has PPIase activity, while the C-terminus has intrinsic chaperone activity on its own.</text>
</comment>
<keyword evidence="8 12" id="KW-0413">Isomerase</keyword>
<comment type="function">
    <text evidence="10 12">Involved in protein export. Acts as a chaperone by maintaining the newly synthesized protein in an open conformation. Functions as a peptidyl-prolyl cis-trans isomerase.</text>
</comment>
<dbReference type="Gene3D" id="1.10.3120.10">
    <property type="entry name" value="Trigger factor, C-terminal domain"/>
    <property type="match status" value="1"/>
</dbReference>
<evidence type="ECO:0000256" key="11">
    <source>
        <dbReference type="ARBA" id="ARBA00029986"/>
    </source>
</evidence>
<evidence type="ECO:0000256" key="2">
    <source>
        <dbReference type="ARBA" id="ARBA00005464"/>
    </source>
</evidence>
<dbReference type="Pfam" id="PF00254">
    <property type="entry name" value="FKBP_C"/>
    <property type="match status" value="1"/>
</dbReference>
<evidence type="ECO:0000259" key="15">
    <source>
        <dbReference type="PROSITE" id="PS50059"/>
    </source>
</evidence>
<evidence type="ECO:0000256" key="10">
    <source>
        <dbReference type="ARBA" id="ARBA00024849"/>
    </source>
</evidence>
<evidence type="ECO:0000256" key="6">
    <source>
        <dbReference type="ARBA" id="ARBA00023110"/>
    </source>
</evidence>
<dbReference type="Pfam" id="PF05697">
    <property type="entry name" value="Trigger_N"/>
    <property type="match status" value="1"/>
</dbReference>
<dbReference type="EC" id="5.2.1.8" evidence="3 12"/>
<dbReference type="EMBL" id="JAELVR010000016">
    <property type="protein sequence ID" value="MBJ6373584.1"/>
    <property type="molecule type" value="Genomic_DNA"/>
</dbReference>
<dbReference type="PROSITE" id="PS50059">
    <property type="entry name" value="FKBP_PPIASE"/>
    <property type="match status" value="1"/>
</dbReference>
<dbReference type="HAMAP" id="MF_00303">
    <property type="entry name" value="Trigger_factor_Tig"/>
    <property type="match status" value="1"/>
</dbReference>
<evidence type="ECO:0000256" key="8">
    <source>
        <dbReference type="ARBA" id="ARBA00023235"/>
    </source>
</evidence>
<dbReference type="InterPro" id="IPR008880">
    <property type="entry name" value="Trigger_fac_C"/>
</dbReference>
<dbReference type="InterPro" id="IPR037041">
    <property type="entry name" value="Trigger_fac_C_sf"/>
</dbReference>
<dbReference type="Gene3D" id="3.30.70.1050">
    <property type="entry name" value="Trigger factor ribosome-binding domain"/>
    <property type="match status" value="1"/>
</dbReference>
<dbReference type="RefSeq" id="WP_199026459.1">
    <property type="nucleotide sequence ID" value="NZ_JAELVR010000016.1"/>
</dbReference>